<protein>
    <submittedName>
        <fullName evidence="7">DNA-binding response regulator</fullName>
    </submittedName>
</protein>
<dbReference type="GO" id="GO:0003700">
    <property type="term" value="F:DNA-binding transcription factor activity"/>
    <property type="evidence" value="ECO:0007669"/>
    <property type="project" value="InterPro"/>
</dbReference>
<dbReference type="SMART" id="SM00421">
    <property type="entry name" value="HTH_LUXR"/>
    <property type="match status" value="2"/>
</dbReference>
<dbReference type="GO" id="GO:0006352">
    <property type="term" value="P:DNA-templated transcription initiation"/>
    <property type="evidence" value="ECO:0007669"/>
    <property type="project" value="InterPro"/>
</dbReference>
<dbReference type="InterPro" id="IPR001789">
    <property type="entry name" value="Sig_transdc_resp-reg_receiver"/>
</dbReference>
<dbReference type="PANTHER" id="PTHR44688:SF16">
    <property type="entry name" value="DNA-BINDING TRANSCRIPTIONAL ACTIVATOR DEVR_DOSR"/>
    <property type="match status" value="1"/>
</dbReference>
<evidence type="ECO:0000256" key="1">
    <source>
        <dbReference type="ARBA" id="ARBA00023015"/>
    </source>
</evidence>
<keyword evidence="3" id="KW-0804">Transcription</keyword>
<dbReference type="PROSITE" id="PS50043">
    <property type="entry name" value="HTH_LUXR_2"/>
    <property type="match status" value="2"/>
</dbReference>
<dbReference type="CDD" id="cd06170">
    <property type="entry name" value="LuxR_C_like"/>
    <property type="match status" value="2"/>
</dbReference>
<dbReference type="Gene3D" id="1.10.10.10">
    <property type="entry name" value="Winged helix-like DNA-binding domain superfamily/Winged helix DNA-binding domain"/>
    <property type="match status" value="2"/>
</dbReference>
<comment type="caution">
    <text evidence="4">Lacks conserved residue(s) required for the propagation of feature annotation.</text>
</comment>
<dbReference type="Pfam" id="PF00196">
    <property type="entry name" value="GerE"/>
    <property type="match status" value="2"/>
</dbReference>
<organism evidence="7 8">
    <name type="scientific">Kibdelosporangium aridum</name>
    <dbReference type="NCBI Taxonomy" id="2030"/>
    <lineage>
        <taxon>Bacteria</taxon>
        <taxon>Bacillati</taxon>
        <taxon>Actinomycetota</taxon>
        <taxon>Actinomycetes</taxon>
        <taxon>Pseudonocardiales</taxon>
        <taxon>Pseudonocardiaceae</taxon>
        <taxon>Kibdelosporangium</taxon>
    </lineage>
</organism>
<dbReference type="PROSITE" id="PS00716">
    <property type="entry name" value="SIGMA70_2"/>
    <property type="match status" value="1"/>
</dbReference>
<keyword evidence="2 7" id="KW-0238">DNA-binding</keyword>
<sequence>MVETVLSVVLQHHNRLFREMLAAHLAREPDIAMLGTATSGPELIQLCDLRRPSIALFEADAPRWSNDRLVSLLLPPGRPMRMIGLHQSLTTAHVIRAYEAGVSALVPYSGGLEALLAAVRAPSSAIETARAKRGGGDALTQRELEVLYLVCAGYPPRQIGLELGISPHTVENHKQRIFTKLGVHNQAHAAASAVRLGLLSQAQPARDGLPQERRPGLRVVLTKNDGPIADRARETLDKHHIIVIDMHSVPQQRAEDDTKDDSAVLVLIDPQPTSLSAQPGRGVVAVTSEEPKQHVVAQAVASGVTILPASLIDDLLVPAVEAANAGYVLISSAYSRAVLGPPGGEWRRWQLALTPREQEILSAIAQGHTTKQTARLLGISVRTVENLQGNLFRKLRVHRKAAALVVAHELGLLEE</sequence>
<keyword evidence="1" id="KW-0805">Transcription regulation</keyword>
<evidence type="ECO:0000313" key="7">
    <source>
        <dbReference type="EMBL" id="RSM81230.1"/>
    </source>
</evidence>
<dbReference type="AlphaFoldDB" id="A0A428Z4A2"/>
<evidence type="ECO:0000313" key="8">
    <source>
        <dbReference type="Proteomes" id="UP000287547"/>
    </source>
</evidence>
<dbReference type="InterPro" id="IPR000943">
    <property type="entry name" value="RNA_pol_sigma70"/>
</dbReference>
<reference evidence="7 8" key="1">
    <citation type="submission" date="2018-05" db="EMBL/GenBank/DDBJ databases">
        <title>Evolution of GPA BGCs.</title>
        <authorList>
            <person name="Waglechner N."/>
            <person name="Wright G.D."/>
        </authorList>
    </citation>
    <scope>NUCLEOTIDE SEQUENCE [LARGE SCALE GENOMIC DNA]</scope>
    <source>
        <strain evidence="7 8">A82846</strain>
    </source>
</reference>
<dbReference type="InterPro" id="IPR011006">
    <property type="entry name" value="CheY-like_superfamily"/>
</dbReference>
<dbReference type="GO" id="GO:0000160">
    <property type="term" value="P:phosphorelay signal transduction system"/>
    <property type="evidence" value="ECO:0007669"/>
    <property type="project" value="InterPro"/>
</dbReference>
<gene>
    <name evidence="7" type="ORF">DMH04_27920</name>
</gene>
<dbReference type="InterPro" id="IPR000792">
    <property type="entry name" value="Tscrpt_reg_LuxR_C"/>
</dbReference>
<feature type="domain" description="HTH luxR-type" evidence="5">
    <location>
        <begin position="345"/>
        <end position="411"/>
    </location>
</feature>
<evidence type="ECO:0000256" key="3">
    <source>
        <dbReference type="ARBA" id="ARBA00023163"/>
    </source>
</evidence>
<comment type="caution">
    <text evidence="7">The sequence shown here is derived from an EMBL/GenBank/DDBJ whole genome shotgun (WGS) entry which is preliminary data.</text>
</comment>
<dbReference type="Gene3D" id="3.40.50.2300">
    <property type="match status" value="1"/>
</dbReference>
<dbReference type="RefSeq" id="WP_037250898.1">
    <property type="nucleotide sequence ID" value="NZ_QHKI01000026.1"/>
</dbReference>
<name>A0A428Z4A2_KIBAR</name>
<evidence type="ECO:0000256" key="2">
    <source>
        <dbReference type="ARBA" id="ARBA00023125"/>
    </source>
</evidence>
<dbReference type="OrthoDB" id="3505224at2"/>
<feature type="domain" description="HTH luxR-type" evidence="5">
    <location>
        <begin position="132"/>
        <end position="197"/>
    </location>
</feature>
<dbReference type="PANTHER" id="PTHR44688">
    <property type="entry name" value="DNA-BINDING TRANSCRIPTIONAL ACTIVATOR DEVR_DOSR"/>
    <property type="match status" value="1"/>
</dbReference>
<evidence type="ECO:0000259" key="6">
    <source>
        <dbReference type="PROSITE" id="PS50110"/>
    </source>
</evidence>
<dbReference type="InterPro" id="IPR036388">
    <property type="entry name" value="WH-like_DNA-bd_sf"/>
</dbReference>
<dbReference type="PRINTS" id="PR00038">
    <property type="entry name" value="HTHLUXR"/>
</dbReference>
<evidence type="ECO:0000256" key="4">
    <source>
        <dbReference type="PROSITE-ProRule" id="PRU00169"/>
    </source>
</evidence>
<dbReference type="EMBL" id="QHKI01000026">
    <property type="protein sequence ID" value="RSM81230.1"/>
    <property type="molecule type" value="Genomic_DNA"/>
</dbReference>
<dbReference type="Proteomes" id="UP000287547">
    <property type="component" value="Unassembled WGS sequence"/>
</dbReference>
<accession>A0A428Z4A2</accession>
<dbReference type="SUPFAM" id="SSF52172">
    <property type="entry name" value="CheY-like"/>
    <property type="match status" value="1"/>
</dbReference>
<dbReference type="InterPro" id="IPR016032">
    <property type="entry name" value="Sig_transdc_resp-reg_C-effctor"/>
</dbReference>
<dbReference type="SUPFAM" id="SSF46894">
    <property type="entry name" value="C-terminal effector domain of the bipartite response regulators"/>
    <property type="match status" value="2"/>
</dbReference>
<feature type="domain" description="Response regulatory" evidence="6">
    <location>
        <begin position="7"/>
        <end position="123"/>
    </location>
</feature>
<evidence type="ECO:0000259" key="5">
    <source>
        <dbReference type="PROSITE" id="PS50043"/>
    </source>
</evidence>
<dbReference type="GO" id="GO:0003677">
    <property type="term" value="F:DNA binding"/>
    <property type="evidence" value="ECO:0007669"/>
    <property type="project" value="UniProtKB-KW"/>
</dbReference>
<proteinExistence type="predicted"/>
<dbReference type="PROSITE" id="PS50110">
    <property type="entry name" value="RESPONSE_REGULATORY"/>
    <property type="match status" value="1"/>
</dbReference>